<dbReference type="EMBL" id="RBXO01000001">
    <property type="protein sequence ID" value="RKT55098.1"/>
    <property type="molecule type" value="Genomic_DNA"/>
</dbReference>
<dbReference type="Proteomes" id="UP000282084">
    <property type="component" value="Unassembled WGS sequence"/>
</dbReference>
<keyword evidence="2" id="KW-0808">Transferase</keyword>
<dbReference type="RefSeq" id="WP_121006862.1">
    <property type="nucleotide sequence ID" value="NZ_RBXO01000001.1"/>
</dbReference>
<dbReference type="InterPro" id="IPR013217">
    <property type="entry name" value="Methyltransf_12"/>
</dbReference>
<name>A0A495W5K5_9PSEU</name>
<comment type="caution">
    <text evidence="2">The sequence shown here is derived from an EMBL/GenBank/DDBJ whole genome shotgun (WGS) entry which is preliminary data.</text>
</comment>
<feature type="domain" description="Methyltransferase type 12" evidence="1">
    <location>
        <begin position="85"/>
        <end position="172"/>
    </location>
</feature>
<dbReference type="Pfam" id="PF08242">
    <property type="entry name" value="Methyltransf_12"/>
    <property type="match status" value="1"/>
</dbReference>
<accession>A0A495W5K5</accession>
<dbReference type="GO" id="GO:0032259">
    <property type="term" value="P:methylation"/>
    <property type="evidence" value="ECO:0007669"/>
    <property type="project" value="UniProtKB-KW"/>
</dbReference>
<protein>
    <submittedName>
        <fullName evidence="2">Methyltransferase family protein</fullName>
    </submittedName>
</protein>
<dbReference type="Gene3D" id="3.40.50.150">
    <property type="entry name" value="Vaccinia Virus protein VP39"/>
    <property type="match status" value="1"/>
</dbReference>
<organism evidence="2 3">
    <name type="scientific">Saccharothrix australiensis</name>
    <dbReference type="NCBI Taxonomy" id="2072"/>
    <lineage>
        <taxon>Bacteria</taxon>
        <taxon>Bacillati</taxon>
        <taxon>Actinomycetota</taxon>
        <taxon>Actinomycetes</taxon>
        <taxon>Pseudonocardiales</taxon>
        <taxon>Pseudonocardiaceae</taxon>
        <taxon>Saccharothrix</taxon>
    </lineage>
</organism>
<gene>
    <name evidence="2" type="ORF">C8E97_3754</name>
</gene>
<reference evidence="2 3" key="1">
    <citation type="submission" date="2018-10" db="EMBL/GenBank/DDBJ databases">
        <title>Sequencing the genomes of 1000 actinobacteria strains.</title>
        <authorList>
            <person name="Klenk H.-P."/>
        </authorList>
    </citation>
    <scope>NUCLEOTIDE SEQUENCE [LARGE SCALE GENOMIC DNA]</scope>
    <source>
        <strain evidence="2 3">DSM 43800</strain>
    </source>
</reference>
<dbReference type="GO" id="GO:0008168">
    <property type="term" value="F:methyltransferase activity"/>
    <property type="evidence" value="ECO:0007669"/>
    <property type="project" value="UniProtKB-KW"/>
</dbReference>
<keyword evidence="3" id="KW-1185">Reference proteome</keyword>
<dbReference type="AlphaFoldDB" id="A0A495W5K5"/>
<dbReference type="InterPro" id="IPR029063">
    <property type="entry name" value="SAM-dependent_MTases_sf"/>
</dbReference>
<evidence type="ECO:0000259" key="1">
    <source>
        <dbReference type="Pfam" id="PF08242"/>
    </source>
</evidence>
<evidence type="ECO:0000313" key="3">
    <source>
        <dbReference type="Proteomes" id="UP000282084"/>
    </source>
</evidence>
<evidence type="ECO:0000313" key="2">
    <source>
        <dbReference type="EMBL" id="RKT55098.1"/>
    </source>
</evidence>
<proteinExistence type="predicted"/>
<dbReference type="SUPFAM" id="SSF53335">
    <property type="entry name" value="S-adenosyl-L-methionine-dependent methyltransferases"/>
    <property type="match status" value="1"/>
</dbReference>
<keyword evidence="2" id="KW-0489">Methyltransferase</keyword>
<dbReference type="OrthoDB" id="156228at2"/>
<sequence>MTITSALAALTAGEPDRARDLASAVDSPLGRALGRYLAGDADGTVYDRPAAFRAFIGGGGNVGLYEAVGSALADLHERVRPASLLDVGCGDGRALRPSLARHRPARLTLVEPSAALLAEAVRHLPGDIATDARNTRVEPFAGSCGWFDAAQSTFALHTLPHGTRDEVLAALAPRVGVLAVVEFDVPDLPPAERLRFLAETYERGLAEYDDDRDLVAQGFLMPVLTGQLLPGAVRSTWEQPADRWAEQVARAGFTDVRVTPLHDYWSSPAFLLTAAGGA</sequence>